<dbReference type="SUPFAM" id="SSF88633">
    <property type="entry name" value="Positive stranded ssRNA viruses"/>
    <property type="match status" value="3"/>
</dbReference>
<dbReference type="Proteomes" id="UP001156784">
    <property type="component" value="Genome"/>
</dbReference>
<dbReference type="Pfam" id="PF03688">
    <property type="entry name" value="Nepo_coat_C"/>
    <property type="match status" value="1"/>
</dbReference>
<evidence type="ECO:0000256" key="4">
    <source>
        <dbReference type="SAM" id="MobiDB-lite"/>
    </source>
</evidence>
<keyword evidence="9" id="KW-1185">Reference proteome</keyword>
<keyword evidence="2" id="KW-0167">Capsid protein</keyword>
<dbReference type="InterPro" id="IPR005305">
    <property type="entry name" value="Nepo_coat_C"/>
</dbReference>
<dbReference type="InterPro" id="IPR029053">
    <property type="entry name" value="Viral_coat"/>
</dbReference>
<sequence length="1377" mass="152267">MDLLDLFVEQDPEPPVATWWSSPLPLFGDFRVNRGACALQVMPARPVLPNWQMLPAPRVLHSKVQEQRLAVVPTIPLVLHQEIPKEDLEPSFQYPKWWSTPLPLHSSFSVSTACLQLQVMPVATVLPECEMPLESLFTDSVDIPHIPAWVWSFTSTPVLCVPRRETFYPLCDPWNKWLHEVHCLPSCMTVYELDSIEMPTLDSLFSDPPPLVSHQKVQQQVLDLAVSDFDREVFDSSPHPYIQDDDEDPALFFDSFDSDEDCEAASYEPNYSCSHILRVVEDAIRSIKFDTCGMRKGHVALFQSMLKHFSDDVEVAGFSSRSLFISPRRAVGTVENITTWMPRPTWDQFAAMRWQQKIDLKWSRQPLILPLHNVHRMEWDRAPYRALPCVETDHMLAFFRACDALDSAGFVEEPQIEHPQLAASKTLYSGRIRRPSMARSLAAIPLLSVARQCIQSRMTDPNQGVPSTVVAPPEVAQFSSVLRETEDSRPPGPYFSGLGRQIGSDVGAASTSAPYQQEARRKWWSSRQSNIEKQEDRIRRLADKHGLTFEQARGAFSGAQSAIAAQSPLLPELRKIYSRRSRFNSAPSTRAQRTVDVVLSNPDLDEDGSTACFYFNPVSQQELSEMRAKGNTMLSLDAVEVSIDPVGMPGDDTDLTVIVMWNQNSDPQRALIGAMTTFVGNGLARCVFFPGLTLMHQHCSVPDGRVLKVLVSSTNTTVQHGLPQAQISIGTNRQHLGPGHDRTVSQDMVMAQQMGFRIRATQQGGATTMAPVGGHVEGTPSANVNLGAGDVLIQSGPTQWQLQRSRSERFVVAGNSRPRGADARFNSTVQRPRQEPTPGFNPARHSFSTVQSAWVQGTEAVYAAKVTCAADAKAGTLLHSVDIIAAAKEMAFPKYLEWQRGGMMKGILKVSVYLPTNVFCGHSLMSVFDAFGRYSHDIHGTSFPVKLACLMPSEVFSLADGPLVTWDVDIETYCGHGLFYAGGGYSTPVLHFLVLSDNAVPAAASWQFAYEIFFDGAIVVDNSFVARPFFSVPYSFDRINLGYWKGVNEFALSDTPTNMAFLMTAGAKWHVADGITTYSANIAFLRLAQGACGELVGRIKKVGTGLVTGVLLVALSNKGDPIDTYSMRRRPHVKLLSGEGSFRLPISSAFNALSFLDDVMQLRVCCLAGPHAPKDVTSPFQFMVYFDHIDLKATVPRVICADTVFNWCMMSKFTVDNWSAQFPARLSDIVNKECSVKMHTHPLSVLVASTGFMSGEAEFEFMWSLSAEFGKAHGIVSAHTMYGPVEDQFVLGVVTQPLTSSNMLKVTVALSNYTGCITSGDSGFQEPYIWLNISQAKAIERLNVNVKLKPGLKLYGPTVMRMHKAVGSTSAQNTVGA</sequence>
<evidence type="ECO:0000259" key="7">
    <source>
        <dbReference type="Pfam" id="PF03689"/>
    </source>
</evidence>
<dbReference type="SMR" id="A0A7G3W8P0"/>
<dbReference type="RefSeq" id="YP_010840805.1">
    <property type="nucleotide sequence ID" value="NC_079040.1"/>
</dbReference>
<evidence type="ECO:0000256" key="1">
    <source>
        <dbReference type="ARBA" id="ARBA00004328"/>
    </source>
</evidence>
<name>A0A7G3W8P0_9SECO</name>
<feature type="domain" description="Nepovirus coat protein N-terminal" evidence="7">
    <location>
        <begin position="861"/>
        <end position="948"/>
    </location>
</feature>
<evidence type="ECO:0000313" key="9">
    <source>
        <dbReference type="Proteomes" id="UP001156784"/>
    </source>
</evidence>
<gene>
    <name evidence="8" type="primary">ORF1</name>
</gene>
<proteinExistence type="predicted"/>
<comment type="subcellular location">
    <subcellularLocation>
        <location evidence="1">Virion</location>
    </subcellularLocation>
</comment>
<dbReference type="GO" id="GO:0019028">
    <property type="term" value="C:viral capsid"/>
    <property type="evidence" value="ECO:0007669"/>
    <property type="project" value="UniProtKB-KW"/>
</dbReference>
<feature type="domain" description="Nepovirus coat protein C-terminal" evidence="6">
    <location>
        <begin position="1202"/>
        <end position="1358"/>
    </location>
</feature>
<feature type="domain" description="Nepovirus coat protein" evidence="5">
    <location>
        <begin position="1028"/>
        <end position="1191"/>
    </location>
</feature>
<evidence type="ECO:0000313" key="8">
    <source>
        <dbReference type="EMBL" id="QED42865.1"/>
    </source>
</evidence>
<accession>A0A7G3W8P0</accession>
<feature type="region of interest" description="Disordered" evidence="4">
    <location>
        <begin position="817"/>
        <end position="843"/>
    </location>
</feature>
<evidence type="ECO:0000259" key="5">
    <source>
        <dbReference type="Pfam" id="PF03391"/>
    </source>
</evidence>
<dbReference type="Pfam" id="PF03391">
    <property type="entry name" value="Nepo_coat"/>
    <property type="match status" value="1"/>
</dbReference>
<dbReference type="KEGG" id="vg:80554456"/>
<dbReference type="Gene3D" id="2.60.120.20">
    <property type="match status" value="2"/>
</dbReference>
<dbReference type="InterPro" id="IPR005306">
    <property type="entry name" value="Nepo_coat_N"/>
</dbReference>
<dbReference type="GeneID" id="80554456"/>
<protein>
    <submittedName>
        <fullName evidence="8">ORF1</fullName>
    </submittedName>
</protein>
<dbReference type="GO" id="GO:0005198">
    <property type="term" value="F:structural molecule activity"/>
    <property type="evidence" value="ECO:0007669"/>
    <property type="project" value="InterPro"/>
</dbReference>
<evidence type="ECO:0000256" key="3">
    <source>
        <dbReference type="ARBA" id="ARBA00022844"/>
    </source>
</evidence>
<organism evidence="8 9">
    <name type="scientific">Anemone nepovirus A</name>
    <dbReference type="NCBI Taxonomy" id="2593930"/>
    <lineage>
        <taxon>Viruses</taxon>
        <taxon>Riboviria</taxon>
        <taxon>Orthornavirae</taxon>
        <taxon>Pisuviricota</taxon>
        <taxon>Pisoniviricetes</taxon>
        <taxon>Picornavirales</taxon>
        <taxon>Secoviridae</taxon>
        <taxon>Comovirinae</taxon>
        <taxon>Nepovirus</taxon>
        <taxon>Nepovirus anemones</taxon>
    </lineage>
</organism>
<evidence type="ECO:0000256" key="2">
    <source>
        <dbReference type="ARBA" id="ARBA00022561"/>
    </source>
</evidence>
<dbReference type="EMBL" id="MH898478">
    <property type="protein sequence ID" value="QED42865.1"/>
    <property type="molecule type" value="Genomic_RNA"/>
</dbReference>
<keyword evidence="3" id="KW-0946">Virion</keyword>
<dbReference type="Pfam" id="PF03689">
    <property type="entry name" value="Nepo_coat_N"/>
    <property type="match status" value="1"/>
</dbReference>
<reference evidence="8 9" key="1">
    <citation type="submission" date="2018-09" db="EMBL/GenBank/DDBJ databases">
        <authorList>
            <person name="Jo Y."/>
            <person name="Cho W.K."/>
        </authorList>
    </citation>
    <scope>NUCLEOTIDE SEQUENCE [LARGE SCALE GENOMIC DNA]</scope>
    <source>
        <strain evidence="8">Won</strain>
    </source>
</reference>
<dbReference type="InterPro" id="IPR005054">
    <property type="entry name" value="Nepo_coat"/>
</dbReference>
<evidence type="ECO:0000259" key="6">
    <source>
        <dbReference type="Pfam" id="PF03688"/>
    </source>
</evidence>